<keyword evidence="2" id="KW-1185">Reference proteome</keyword>
<dbReference type="RefSeq" id="WP_272752463.1">
    <property type="nucleotide sequence ID" value="NZ_JAQQLF010000016.1"/>
</dbReference>
<dbReference type="EMBL" id="JAQQLF010000016">
    <property type="protein sequence ID" value="MDC7718199.1"/>
    <property type="molecule type" value="Genomic_DNA"/>
</dbReference>
<sequence>MALFLAAVPAREVFQCQAQDDALGGSRRKPDNAAVASLAGLPFGALLCQTVLAGVALLRPVLRALPPPAKCRSSKNSVNKP</sequence>
<evidence type="ECO:0000313" key="1">
    <source>
        <dbReference type="EMBL" id="MDC7718199.1"/>
    </source>
</evidence>
<proteinExistence type="predicted"/>
<dbReference type="Proteomes" id="UP001219956">
    <property type="component" value="Unassembled WGS sequence"/>
</dbReference>
<name>A0ABT5J055_9NEIS</name>
<comment type="caution">
    <text evidence="1">The sequence shown here is derived from an EMBL/GenBank/DDBJ whole genome shotgun (WGS) entry which is preliminary data.</text>
</comment>
<evidence type="ECO:0000313" key="2">
    <source>
        <dbReference type="Proteomes" id="UP001219956"/>
    </source>
</evidence>
<protein>
    <submittedName>
        <fullName evidence="1">Uncharacterized protein</fullName>
    </submittedName>
</protein>
<reference evidence="1 2" key="1">
    <citation type="submission" date="2023-01" db="EMBL/GenBank/DDBJ databases">
        <title>Novel species of the genus Vogesella isolated from rivers.</title>
        <authorList>
            <person name="Lu H."/>
        </authorList>
    </citation>
    <scope>NUCLEOTIDE SEQUENCE [LARGE SCALE GENOMIC DNA]</scope>
    <source>
        <strain evidence="1 2">DC21W</strain>
    </source>
</reference>
<organism evidence="1 2">
    <name type="scientific">Vogesella aquatica</name>
    <dbReference type="NCBI Taxonomy" id="2984206"/>
    <lineage>
        <taxon>Bacteria</taxon>
        <taxon>Pseudomonadati</taxon>
        <taxon>Pseudomonadota</taxon>
        <taxon>Betaproteobacteria</taxon>
        <taxon>Neisseriales</taxon>
        <taxon>Chromobacteriaceae</taxon>
        <taxon>Vogesella</taxon>
    </lineage>
</organism>
<accession>A0ABT5J055</accession>
<gene>
    <name evidence="1" type="ORF">PQU95_13345</name>
</gene>